<dbReference type="Gene3D" id="1.10.10.10">
    <property type="entry name" value="Winged helix-like DNA-binding domain superfamily/Winged helix DNA-binding domain"/>
    <property type="match status" value="1"/>
</dbReference>
<dbReference type="RefSeq" id="WP_112167648.1">
    <property type="nucleotide sequence ID" value="NZ_CBCPIW010000005.1"/>
</dbReference>
<dbReference type="PROSITE" id="PS50949">
    <property type="entry name" value="HTH_GNTR"/>
    <property type="match status" value="1"/>
</dbReference>
<dbReference type="CDD" id="cd07377">
    <property type="entry name" value="WHTH_GntR"/>
    <property type="match status" value="1"/>
</dbReference>
<dbReference type="InterPro" id="IPR036390">
    <property type="entry name" value="WH_DNA-bd_sf"/>
</dbReference>
<dbReference type="NCBIfam" id="TIGR02018">
    <property type="entry name" value="his_ut_repres"/>
    <property type="match status" value="1"/>
</dbReference>
<comment type="caution">
    <text evidence="6">The sequence shown here is derived from an EMBL/GenBank/DDBJ whole genome shotgun (WGS) entry which is preliminary data.</text>
</comment>
<dbReference type="InterPro" id="IPR000524">
    <property type="entry name" value="Tscrpt_reg_HTH_GntR"/>
</dbReference>
<dbReference type="InterPro" id="IPR011663">
    <property type="entry name" value="UTRA"/>
</dbReference>
<feature type="domain" description="HTH gntR-type" evidence="5">
    <location>
        <begin position="34"/>
        <end position="102"/>
    </location>
</feature>
<keyword evidence="3" id="KW-0804">Transcription</keyword>
<evidence type="ECO:0000256" key="1">
    <source>
        <dbReference type="ARBA" id="ARBA00023015"/>
    </source>
</evidence>
<dbReference type="InterPro" id="IPR010248">
    <property type="entry name" value="His_ut_repres"/>
</dbReference>
<evidence type="ECO:0000256" key="4">
    <source>
        <dbReference type="NCBIfam" id="TIGR02018"/>
    </source>
</evidence>
<proteinExistence type="predicted"/>
<dbReference type="Pfam" id="PF00392">
    <property type="entry name" value="GntR"/>
    <property type="match status" value="1"/>
</dbReference>
<dbReference type="PANTHER" id="PTHR44846:SF16">
    <property type="entry name" value="TRANSCRIPTIONAL REGULATOR PHNF-RELATED"/>
    <property type="match status" value="1"/>
</dbReference>
<keyword evidence="7" id="KW-1185">Reference proteome</keyword>
<dbReference type="SUPFAM" id="SSF46785">
    <property type="entry name" value="Winged helix' DNA-binding domain"/>
    <property type="match status" value="1"/>
</dbReference>
<dbReference type="Pfam" id="PF07702">
    <property type="entry name" value="UTRA"/>
    <property type="match status" value="1"/>
</dbReference>
<evidence type="ECO:0000259" key="5">
    <source>
        <dbReference type="PROSITE" id="PS50949"/>
    </source>
</evidence>
<keyword evidence="1" id="KW-0805">Transcription regulation</keyword>
<protein>
    <recommendedName>
        <fullName evidence="4">Histidine utilization repressor</fullName>
    </recommendedName>
</protein>
<evidence type="ECO:0000313" key="7">
    <source>
        <dbReference type="Proteomes" id="UP000284119"/>
    </source>
</evidence>
<dbReference type="Gene3D" id="3.40.1410.10">
    <property type="entry name" value="Chorismate lyase-like"/>
    <property type="match status" value="1"/>
</dbReference>
<dbReference type="SMART" id="SM00345">
    <property type="entry name" value="HTH_GNTR"/>
    <property type="match status" value="1"/>
</dbReference>
<dbReference type="SUPFAM" id="SSF64288">
    <property type="entry name" value="Chorismate lyase-like"/>
    <property type="match status" value="1"/>
</dbReference>
<dbReference type="InterPro" id="IPR050679">
    <property type="entry name" value="Bact_HTH_transcr_reg"/>
</dbReference>
<dbReference type="PRINTS" id="PR00035">
    <property type="entry name" value="HTHGNTR"/>
</dbReference>
<name>A0ABX9NV79_9GAMM</name>
<sequence length="266" mass="29720">MSEPTPLFHSGAAQQGVSQQTLSELAAAMSDTPAPIYQRVKQAIVSQIRAGVWKPHQRVPSESELTNELGVSRMTINRALRELTSEGFLIRMQGVGTFVAEAKAYTPMLEVHNIADEIAARGHQHDSKILLCEARLADAAQAQQMDVALGQILFYSQIVHYENHVPVQIEERFVNPEMAPDYLQEVLNKQSPYTYLMTIAPLTAGEHRVEAVSASDEQRELLQLSEHEPCLLIHRRTWSGSRVVTSARLIYAGSRYQLFGRFTSHG</sequence>
<organism evidence="6 7">
    <name type="scientific">Rahnella inusitata</name>
    <dbReference type="NCBI Taxonomy" id="58169"/>
    <lineage>
        <taxon>Bacteria</taxon>
        <taxon>Pseudomonadati</taxon>
        <taxon>Pseudomonadota</taxon>
        <taxon>Gammaproteobacteria</taxon>
        <taxon>Enterobacterales</taxon>
        <taxon>Yersiniaceae</taxon>
        <taxon>Rahnella</taxon>
    </lineage>
</organism>
<keyword evidence="2" id="KW-0238">DNA-binding</keyword>
<evidence type="ECO:0000256" key="2">
    <source>
        <dbReference type="ARBA" id="ARBA00023125"/>
    </source>
</evidence>
<dbReference type="InterPro" id="IPR036388">
    <property type="entry name" value="WH-like_DNA-bd_sf"/>
</dbReference>
<gene>
    <name evidence="6" type="primary">hutC</name>
    <name evidence="6" type="ORF">D5396_21505</name>
</gene>
<accession>A0ABX9NV79</accession>
<evidence type="ECO:0000256" key="3">
    <source>
        <dbReference type="ARBA" id="ARBA00023163"/>
    </source>
</evidence>
<evidence type="ECO:0000313" key="6">
    <source>
        <dbReference type="EMBL" id="RJT09430.1"/>
    </source>
</evidence>
<dbReference type="GeneID" id="88081043"/>
<dbReference type="SMART" id="SM00866">
    <property type="entry name" value="UTRA"/>
    <property type="match status" value="1"/>
</dbReference>
<dbReference type="Proteomes" id="UP000284119">
    <property type="component" value="Unassembled WGS sequence"/>
</dbReference>
<dbReference type="InterPro" id="IPR028978">
    <property type="entry name" value="Chorismate_lyase_/UTRA_dom_sf"/>
</dbReference>
<dbReference type="PANTHER" id="PTHR44846">
    <property type="entry name" value="MANNOSYL-D-GLYCERATE TRANSPORT/METABOLISM SYSTEM REPRESSOR MNGR-RELATED"/>
    <property type="match status" value="1"/>
</dbReference>
<dbReference type="EMBL" id="RAHG01000017">
    <property type="protein sequence ID" value="RJT09430.1"/>
    <property type="molecule type" value="Genomic_DNA"/>
</dbReference>
<reference evidence="6 7" key="1">
    <citation type="submission" date="2018-09" db="EMBL/GenBank/DDBJ databases">
        <authorList>
            <person name="Le Fleche-Mateos A."/>
        </authorList>
    </citation>
    <scope>NUCLEOTIDE SEQUENCE [LARGE SCALE GENOMIC DNA]</scope>
    <source>
        <strain evidence="6 7">DSM 30078</strain>
    </source>
</reference>